<evidence type="ECO:0000256" key="9">
    <source>
        <dbReference type="HAMAP-Rule" id="MF_00335"/>
    </source>
</evidence>
<dbReference type="CDD" id="cd22431">
    <property type="entry name" value="KH-I_RNaseY"/>
    <property type="match status" value="1"/>
</dbReference>
<evidence type="ECO:0000256" key="3">
    <source>
        <dbReference type="ARBA" id="ARBA00022722"/>
    </source>
</evidence>
<evidence type="ECO:0000256" key="4">
    <source>
        <dbReference type="ARBA" id="ARBA00022759"/>
    </source>
</evidence>
<name>A0A9D9HUU5_9BACT</name>
<dbReference type="Gene3D" id="1.10.3210.10">
    <property type="entry name" value="Hypothetical protein af1432"/>
    <property type="match status" value="1"/>
</dbReference>
<evidence type="ECO:0000256" key="5">
    <source>
        <dbReference type="ARBA" id="ARBA00022801"/>
    </source>
</evidence>
<dbReference type="InterPro" id="IPR017705">
    <property type="entry name" value="Ribonuclease_Y"/>
</dbReference>
<dbReference type="InterPro" id="IPR006675">
    <property type="entry name" value="HDIG_dom"/>
</dbReference>
<dbReference type="HAMAP" id="MF_00335">
    <property type="entry name" value="RNase_Y"/>
    <property type="match status" value="1"/>
</dbReference>
<dbReference type="FunFam" id="1.10.3210.10:FF:000013">
    <property type="entry name" value="Ribonuclease Y"/>
    <property type="match status" value="1"/>
</dbReference>
<dbReference type="AlphaFoldDB" id="A0A9D9HUU5"/>
<gene>
    <name evidence="9 13" type="primary">rny</name>
    <name evidence="13" type="ORF">IAA73_08855</name>
</gene>
<reference evidence="13" key="2">
    <citation type="journal article" date="2021" name="PeerJ">
        <title>Extensive microbial diversity within the chicken gut microbiome revealed by metagenomics and culture.</title>
        <authorList>
            <person name="Gilroy R."/>
            <person name="Ravi A."/>
            <person name="Getino M."/>
            <person name="Pursley I."/>
            <person name="Horton D.L."/>
            <person name="Alikhan N.F."/>
            <person name="Baker D."/>
            <person name="Gharbi K."/>
            <person name="Hall N."/>
            <person name="Watson M."/>
            <person name="Adriaenssens E.M."/>
            <person name="Foster-Nyarko E."/>
            <person name="Jarju S."/>
            <person name="Secka A."/>
            <person name="Antonio M."/>
            <person name="Oren A."/>
            <person name="Chaudhuri R.R."/>
            <person name="La Ragione R."/>
            <person name="Hildebrand F."/>
            <person name="Pallen M.J."/>
        </authorList>
    </citation>
    <scope>NUCLEOTIDE SEQUENCE</scope>
    <source>
        <strain evidence="13">G3-3990</strain>
    </source>
</reference>
<organism evidence="13 14">
    <name type="scientific">Candidatus Gallipaludibacter merdavium</name>
    <dbReference type="NCBI Taxonomy" id="2840839"/>
    <lineage>
        <taxon>Bacteria</taxon>
        <taxon>Pseudomonadati</taxon>
        <taxon>Bacteroidota</taxon>
        <taxon>Bacteroidia</taxon>
        <taxon>Bacteroidales</taxon>
        <taxon>Candidatus Gallipaludibacter</taxon>
    </lineage>
</organism>
<dbReference type="PANTHER" id="PTHR12826">
    <property type="entry name" value="RIBONUCLEASE Y"/>
    <property type="match status" value="1"/>
</dbReference>
<comment type="function">
    <text evidence="9">Endoribonuclease that initiates mRNA decay.</text>
</comment>
<keyword evidence="1" id="KW-1003">Cell membrane</keyword>
<dbReference type="Proteomes" id="UP000823641">
    <property type="component" value="Unassembled WGS sequence"/>
</dbReference>
<dbReference type="CDD" id="cd00077">
    <property type="entry name" value="HDc"/>
    <property type="match status" value="1"/>
</dbReference>
<evidence type="ECO:0000259" key="12">
    <source>
        <dbReference type="PROSITE" id="PS51831"/>
    </source>
</evidence>
<dbReference type="Pfam" id="PF00013">
    <property type="entry name" value="KH_1"/>
    <property type="match status" value="1"/>
</dbReference>
<evidence type="ECO:0000256" key="10">
    <source>
        <dbReference type="NCBIfam" id="TIGR03319"/>
    </source>
</evidence>
<dbReference type="NCBIfam" id="TIGR00277">
    <property type="entry name" value="HDIG"/>
    <property type="match status" value="1"/>
</dbReference>
<dbReference type="SUPFAM" id="SSF109604">
    <property type="entry name" value="HD-domain/PDEase-like"/>
    <property type="match status" value="1"/>
</dbReference>
<dbReference type="EC" id="3.1.-.-" evidence="9 10"/>
<dbReference type="GO" id="GO:0016787">
    <property type="term" value="F:hydrolase activity"/>
    <property type="evidence" value="ECO:0007669"/>
    <property type="project" value="UniProtKB-KW"/>
</dbReference>
<dbReference type="InterPro" id="IPR036612">
    <property type="entry name" value="KH_dom_type_1_sf"/>
</dbReference>
<dbReference type="InterPro" id="IPR003607">
    <property type="entry name" value="HD/PDEase_dom"/>
</dbReference>
<dbReference type="NCBIfam" id="TIGR03319">
    <property type="entry name" value="RNase_Y"/>
    <property type="match status" value="1"/>
</dbReference>
<comment type="similarity">
    <text evidence="9">Belongs to the RNase Y family.</text>
</comment>
<evidence type="ECO:0000256" key="8">
    <source>
        <dbReference type="ARBA" id="ARBA00023136"/>
    </source>
</evidence>
<evidence type="ECO:0000256" key="2">
    <source>
        <dbReference type="ARBA" id="ARBA00022692"/>
    </source>
</evidence>
<dbReference type="InterPro" id="IPR006674">
    <property type="entry name" value="HD_domain"/>
</dbReference>
<dbReference type="GO" id="GO:0006402">
    <property type="term" value="P:mRNA catabolic process"/>
    <property type="evidence" value="ECO:0007669"/>
    <property type="project" value="UniProtKB-UniRule"/>
</dbReference>
<keyword evidence="3 9" id="KW-0540">Nuclease</keyword>
<dbReference type="InterPro" id="IPR022711">
    <property type="entry name" value="RNase_Y_N"/>
</dbReference>
<dbReference type="SMART" id="SM00471">
    <property type="entry name" value="HDc"/>
    <property type="match status" value="1"/>
</dbReference>
<comment type="caution">
    <text evidence="13">The sequence shown here is derived from an EMBL/GenBank/DDBJ whole genome shotgun (WGS) entry which is preliminary data.</text>
</comment>
<dbReference type="PANTHER" id="PTHR12826:SF15">
    <property type="entry name" value="RIBONUCLEASE Y"/>
    <property type="match status" value="1"/>
</dbReference>
<keyword evidence="4 9" id="KW-0255">Endonuclease</keyword>
<sequence length="509" mass="56765">MGTIAIILIALAALVLGAGGCFLILRYVSKQTLKEAEAEAELIKKNKIIEAKEKFIALKSEHEAQVQQANSKLQQQESRLQQRENQLNQRQGDLQRAQNELNQLKETVENQMSVIEHRSKELDKLHRQAQEQLEVISGLSAAEAKAQLVESLKDEAKTDAMSYVNEIMEEAKMTANKEAKKIVVQTIQRVATEAAIENSVTVFHIESDEIKGRVIGREGRNIRALEAATGVEIIVDDTPEAIVLSAFDPVRREIARLSLHQLVTDGRIHPARIEEVVSKVRKQVEEEIIETGKRTTIDLGIHGLHPELIRMVGRMKYRSSYGQNLLQHARETANLCAIMASELGLNPKKAKRAGLLHDIGKVPDEEPELPHAILGMRLAEKYKEKPDVCNAIGAHHDEVEMETLLAPIVQACDAISGARPGARREIVEAYLKRLNDLENLALSYPGVIKTYAIQAGRELRVIVGADKIDDKEAELLSFDIAKKIQDEMTYPGQVKITVIRETRAVSYAK</sequence>
<dbReference type="Pfam" id="PF12072">
    <property type="entry name" value="RNase_Y_N"/>
    <property type="match status" value="1"/>
</dbReference>
<dbReference type="GO" id="GO:0003723">
    <property type="term" value="F:RNA binding"/>
    <property type="evidence" value="ECO:0007669"/>
    <property type="project" value="UniProtKB-UniRule"/>
</dbReference>
<dbReference type="GO" id="GO:0005886">
    <property type="term" value="C:plasma membrane"/>
    <property type="evidence" value="ECO:0007669"/>
    <property type="project" value="UniProtKB-UniRule"/>
</dbReference>
<dbReference type="Gene3D" id="3.30.1370.10">
    <property type="entry name" value="K Homology domain, type 1"/>
    <property type="match status" value="1"/>
</dbReference>
<reference evidence="13" key="1">
    <citation type="submission" date="2020-10" db="EMBL/GenBank/DDBJ databases">
        <authorList>
            <person name="Gilroy R."/>
        </authorList>
    </citation>
    <scope>NUCLEOTIDE SEQUENCE</scope>
    <source>
        <strain evidence="13">G3-3990</strain>
    </source>
</reference>
<protein>
    <recommendedName>
        <fullName evidence="9 10">Ribonuclease Y</fullName>
        <shortName evidence="9">RNase Y</shortName>
        <ecNumber evidence="9 10">3.1.-.-</ecNumber>
    </recommendedName>
</protein>
<accession>A0A9D9HUU5</accession>
<evidence type="ECO:0000256" key="11">
    <source>
        <dbReference type="SAM" id="MobiDB-lite"/>
    </source>
</evidence>
<feature type="compositionally biased region" description="Low complexity" evidence="11">
    <location>
        <begin position="73"/>
        <end position="91"/>
    </location>
</feature>
<dbReference type="Pfam" id="PF01966">
    <property type="entry name" value="HD"/>
    <property type="match status" value="1"/>
</dbReference>
<dbReference type="SUPFAM" id="SSF54791">
    <property type="entry name" value="Eukaryotic type KH-domain (KH-domain type I)"/>
    <property type="match status" value="1"/>
</dbReference>
<dbReference type="InterPro" id="IPR004087">
    <property type="entry name" value="KH_dom"/>
</dbReference>
<keyword evidence="8" id="KW-0472">Membrane</keyword>
<dbReference type="PROSITE" id="PS50084">
    <property type="entry name" value="KH_TYPE_1"/>
    <property type="match status" value="1"/>
</dbReference>
<evidence type="ECO:0000313" key="14">
    <source>
        <dbReference type="Proteomes" id="UP000823641"/>
    </source>
</evidence>
<dbReference type="SMART" id="SM00322">
    <property type="entry name" value="KH"/>
    <property type="match status" value="1"/>
</dbReference>
<keyword evidence="6 9" id="KW-0694">RNA-binding</keyword>
<keyword evidence="5 9" id="KW-0378">Hydrolase</keyword>
<keyword evidence="7" id="KW-1133">Transmembrane helix</keyword>
<dbReference type="EMBL" id="JADIMG010000084">
    <property type="protein sequence ID" value="MBO8460425.1"/>
    <property type="molecule type" value="Genomic_DNA"/>
</dbReference>
<evidence type="ECO:0000256" key="1">
    <source>
        <dbReference type="ARBA" id="ARBA00022475"/>
    </source>
</evidence>
<evidence type="ECO:0000313" key="13">
    <source>
        <dbReference type="EMBL" id="MBO8460425.1"/>
    </source>
</evidence>
<proteinExistence type="inferred from homology"/>
<dbReference type="InterPro" id="IPR004088">
    <property type="entry name" value="KH_dom_type_1"/>
</dbReference>
<evidence type="ECO:0000256" key="7">
    <source>
        <dbReference type="ARBA" id="ARBA00022989"/>
    </source>
</evidence>
<dbReference type="PROSITE" id="PS51831">
    <property type="entry name" value="HD"/>
    <property type="match status" value="1"/>
</dbReference>
<feature type="region of interest" description="Disordered" evidence="11">
    <location>
        <begin position="67"/>
        <end position="93"/>
    </location>
</feature>
<evidence type="ECO:0000256" key="6">
    <source>
        <dbReference type="ARBA" id="ARBA00022884"/>
    </source>
</evidence>
<keyword evidence="2" id="KW-0812">Transmembrane</keyword>
<feature type="domain" description="HD" evidence="12">
    <location>
        <begin position="325"/>
        <end position="418"/>
    </location>
</feature>
<dbReference type="GO" id="GO:0004521">
    <property type="term" value="F:RNA endonuclease activity"/>
    <property type="evidence" value="ECO:0007669"/>
    <property type="project" value="UniProtKB-UniRule"/>
</dbReference>